<evidence type="ECO:0000313" key="2">
    <source>
        <dbReference type="Proteomes" id="UP001139000"/>
    </source>
</evidence>
<name>A0A9X1TCI7_9BACT</name>
<accession>A0A9X1TCI7</accession>
<comment type="caution">
    <text evidence="1">The sequence shown here is derived from an EMBL/GenBank/DDBJ whole genome shotgun (WGS) entry which is preliminary data.</text>
</comment>
<reference evidence="1" key="1">
    <citation type="submission" date="2021-12" db="EMBL/GenBank/DDBJ databases">
        <title>Novel species in genus Dyadobacter.</title>
        <authorList>
            <person name="Ma C."/>
        </authorList>
    </citation>
    <scope>NUCLEOTIDE SEQUENCE</scope>
    <source>
        <strain evidence="1">LJ419</strain>
    </source>
</reference>
<dbReference type="Proteomes" id="UP001139000">
    <property type="component" value="Unassembled WGS sequence"/>
</dbReference>
<organism evidence="1 2">
    <name type="scientific">Dyadobacter chenwenxiniae</name>
    <dbReference type="NCBI Taxonomy" id="2906456"/>
    <lineage>
        <taxon>Bacteria</taxon>
        <taxon>Pseudomonadati</taxon>
        <taxon>Bacteroidota</taxon>
        <taxon>Cytophagia</taxon>
        <taxon>Cytophagales</taxon>
        <taxon>Spirosomataceae</taxon>
        <taxon>Dyadobacter</taxon>
    </lineage>
</organism>
<dbReference type="EMBL" id="JAJTTC010000001">
    <property type="protein sequence ID" value="MCF0060132.1"/>
    <property type="molecule type" value="Genomic_DNA"/>
</dbReference>
<sequence length="149" mass="16868">MKELFDSILDTISNSFREIKSIPNAEESKMLGYRYIQLLIQTLSPHTITLEFAPNTPSGPLLVIKIYPAINSIERHLFKPLPEFSNAQSQYSHEKKSIFIIGDIPNSSQYKVSLTSLAPESSSDKEMSEHEIISEIMALLSESEFGRDF</sequence>
<dbReference type="AlphaFoldDB" id="A0A9X1TCI7"/>
<evidence type="ECO:0000313" key="1">
    <source>
        <dbReference type="EMBL" id="MCF0060132.1"/>
    </source>
</evidence>
<protein>
    <submittedName>
        <fullName evidence="1">Uncharacterized protein</fullName>
    </submittedName>
</protein>
<proteinExistence type="predicted"/>
<dbReference type="RefSeq" id="WP_234652666.1">
    <property type="nucleotide sequence ID" value="NZ_CP094997.1"/>
</dbReference>
<keyword evidence="2" id="KW-1185">Reference proteome</keyword>
<gene>
    <name evidence="1" type="ORF">LXM26_01400</name>
</gene>